<feature type="transmembrane region" description="Helical" evidence="1">
    <location>
        <begin position="96"/>
        <end position="114"/>
    </location>
</feature>
<evidence type="ECO:0000256" key="1">
    <source>
        <dbReference type="SAM" id="Phobius"/>
    </source>
</evidence>
<dbReference type="Pfam" id="PF04247">
    <property type="entry name" value="SirB"/>
    <property type="match status" value="1"/>
</dbReference>
<feature type="transmembrane region" description="Helical" evidence="1">
    <location>
        <begin position="72"/>
        <end position="89"/>
    </location>
</feature>
<keyword evidence="1" id="KW-0812">Transmembrane</keyword>
<feature type="transmembrane region" description="Helical" evidence="1">
    <location>
        <begin position="6"/>
        <end position="26"/>
    </location>
</feature>
<proteinExistence type="predicted"/>
<sequence>MFKHLHMTLAVLSISLFTIRFFWTLVGSKQLDKKWVKITPHIIDTLLLCAGIALMIQFGWNPLEHKWLAEKLLALFAYIFTAFYALKLARNRVMQVLGYVGAVGWFLLIAKIAMTKQNFLL</sequence>
<dbReference type="InterPro" id="IPR007360">
    <property type="entry name" value="SirB"/>
</dbReference>
<name>A0A919BJ72_9GAMM</name>
<feature type="transmembrane region" description="Helical" evidence="1">
    <location>
        <begin position="38"/>
        <end position="60"/>
    </location>
</feature>
<dbReference type="PANTHER" id="PTHR39594:SF1">
    <property type="entry name" value="PROTEIN YCHQ"/>
    <property type="match status" value="1"/>
</dbReference>
<keyword evidence="3" id="KW-1185">Reference proteome</keyword>
<dbReference type="Proteomes" id="UP000623842">
    <property type="component" value="Unassembled WGS sequence"/>
</dbReference>
<dbReference type="EMBL" id="BNCK01000005">
    <property type="protein sequence ID" value="GHF95559.1"/>
    <property type="molecule type" value="Genomic_DNA"/>
</dbReference>
<keyword evidence="1" id="KW-0472">Membrane</keyword>
<organism evidence="2 3">
    <name type="scientific">Thalassotalea marina</name>
    <dbReference type="NCBI Taxonomy" id="1673741"/>
    <lineage>
        <taxon>Bacteria</taxon>
        <taxon>Pseudomonadati</taxon>
        <taxon>Pseudomonadota</taxon>
        <taxon>Gammaproteobacteria</taxon>
        <taxon>Alteromonadales</taxon>
        <taxon>Colwelliaceae</taxon>
        <taxon>Thalassotalea</taxon>
    </lineage>
</organism>
<reference evidence="2" key="1">
    <citation type="journal article" date="2014" name="Int. J. Syst. Evol. Microbiol.">
        <title>Complete genome sequence of Corynebacterium casei LMG S-19264T (=DSM 44701T), isolated from a smear-ripened cheese.</title>
        <authorList>
            <consortium name="US DOE Joint Genome Institute (JGI-PGF)"/>
            <person name="Walter F."/>
            <person name="Albersmeier A."/>
            <person name="Kalinowski J."/>
            <person name="Ruckert C."/>
        </authorList>
    </citation>
    <scope>NUCLEOTIDE SEQUENCE</scope>
    <source>
        <strain evidence="2">KCTC 42731</strain>
    </source>
</reference>
<evidence type="ECO:0000313" key="3">
    <source>
        <dbReference type="Proteomes" id="UP000623842"/>
    </source>
</evidence>
<comment type="caution">
    <text evidence="2">The sequence shown here is derived from an EMBL/GenBank/DDBJ whole genome shotgun (WGS) entry which is preliminary data.</text>
</comment>
<protein>
    <recommendedName>
        <fullName evidence="4">SirB family protein</fullName>
    </recommendedName>
</protein>
<evidence type="ECO:0008006" key="4">
    <source>
        <dbReference type="Google" id="ProtNLM"/>
    </source>
</evidence>
<dbReference type="PIRSF" id="PIRSF005610">
    <property type="entry name" value="SirB"/>
    <property type="match status" value="1"/>
</dbReference>
<evidence type="ECO:0000313" key="2">
    <source>
        <dbReference type="EMBL" id="GHF95559.1"/>
    </source>
</evidence>
<keyword evidence="1" id="KW-1133">Transmembrane helix</keyword>
<dbReference type="GO" id="GO:0005886">
    <property type="term" value="C:plasma membrane"/>
    <property type="evidence" value="ECO:0007669"/>
    <property type="project" value="TreeGrafter"/>
</dbReference>
<dbReference type="RefSeq" id="WP_189771046.1">
    <property type="nucleotide sequence ID" value="NZ_BNCK01000005.1"/>
</dbReference>
<reference evidence="2" key="2">
    <citation type="submission" date="2020-09" db="EMBL/GenBank/DDBJ databases">
        <authorList>
            <person name="Sun Q."/>
            <person name="Kim S."/>
        </authorList>
    </citation>
    <scope>NUCLEOTIDE SEQUENCE</scope>
    <source>
        <strain evidence="2">KCTC 42731</strain>
    </source>
</reference>
<dbReference type="AlphaFoldDB" id="A0A919BJ72"/>
<gene>
    <name evidence="2" type="ORF">GCM10017161_24840</name>
</gene>
<accession>A0A919BJ72</accession>
<dbReference type="PANTHER" id="PTHR39594">
    <property type="entry name" value="PROTEIN YCHQ"/>
    <property type="match status" value="1"/>
</dbReference>